<dbReference type="Proteomes" id="UP000821837">
    <property type="component" value="Chromosome 1"/>
</dbReference>
<dbReference type="GO" id="GO:0032580">
    <property type="term" value="C:Golgi cisterna membrane"/>
    <property type="evidence" value="ECO:0007669"/>
    <property type="project" value="UniProtKB-SubCell"/>
</dbReference>
<keyword evidence="1" id="KW-0328">Glycosyltransferase</keyword>
<evidence type="ECO:0000256" key="1">
    <source>
        <dbReference type="RuleBase" id="RU003832"/>
    </source>
</evidence>
<dbReference type="SUPFAM" id="SSF53756">
    <property type="entry name" value="UDP-Glycosyltransferase/glycogen phosphorylase"/>
    <property type="match status" value="1"/>
</dbReference>
<comment type="caution">
    <text evidence="3">The sequence shown here is derived from an EMBL/GenBank/DDBJ whole genome shotgun (WGS) entry which is preliminary data.</text>
</comment>
<keyword evidence="1" id="KW-0812">Transmembrane</keyword>
<feature type="domain" description="Fucosyltransferase C-terminal" evidence="2">
    <location>
        <begin position="12"/>
        <end position="76"/>
    </location>
</feature>
<keyword evidence="1" id="KW-0472">Membrane</keyword>
<reference evidence="3" key="1">
    <citation type="journal article" date="2020" name="Cell">
        <title>Large-Scale Comparative Analyses of Tick Genomes Elucidate Their Genetic Diversity and Vector Capacities.</title>
        <authorList>
            <consortium name="Tick Genome and Microbiome Consortium (TIGMIC)"/>
            <person name="Jia N."/>
            <person name="Wang J."/>
            <person name="Shi W."/>
            <person name="Du L."/>
            <person name="Sun Y."/>
            <person name="Zhan W."/>
            <person name="Jiang J.F."/>
            <person name="Wang Q."/>
            <person name="Zhang B."/>
            <person name="Ji P."/>
            <person name="Bell-Sakyi L."/>
            <person name="Cui X.M."/>
            <person name="Yuan T.T."/>
            <person name="Jiang B.G."/>
            <person name="Yang W.F."/>
            <person name="Lam T.T."/>
            <person name="Chang Q.C."/>
            <person name="Ding S.J."/>
            <person name="Wang X.J."/>
            <person name="Zhu J.G."/>
            <person name="Ruan X.D."/>
            <person name="Zhao L."/>
            <person name="Wei J.T."/>
            <person name="Ye R.Z."/>
            <person name="Que T.C."/>
            <person name="Du C.H."/>
            <person name="Zhou Y.H."/>
            <person name="Cheng J.X."/>
            <person name="Dai P.F."/>
            <person name="Guo W.B."/>
            <person name="Han X.H."/>
            <person name="Huang E.J."/>
            <person name="Li L.F."/>
            <person name="Wei W."/>
            <person name="Gao Y.C."/>
            <person name="Liu J.Z."/>
            <person name="Shao H.Z."/>
            <person name="Wang X."/>
            <person name="Wang C.C."/>
            <person name="Yang T.C."/>
            <person name="Huo Q.B."/>
            <person name="Li W."/>
            <person name="Chen H.Y."/>
            <person name="Chen S.E."/>
            <person name="Zhou L.G."/>
            <person name="Ni X.B."/>
            <person name="Tian J.H."/>
            <person name="Sheng Y."/>
            <person name="Liu T."/>
            <person name="Pan Y.S."/>
            <person name="Xia L.Y."/>
            <person name="Li J."/>
            <person name="Zhao F."/>
            <person name="Cao W.C."/>
        </authorList>
    </citation>
    <scope>NUCLEOTIDE SEQUENCE</scope>
    <source>
        <strain evidence="3">Rsan-2018</strain>
    </source>
</reference>
<name>A0A9D4TA85_RHISA</name>
<dbReference type="GO" id="GO:0016757">
    <property type="term" value="F:glycosyltransferase activity"/>
    <property type="evidence" value="ECO:0007669"/>
    <property type="project" value="UniProtKB-UniRule"/>
</dbReference>
<dbReference type="Gene3D" id="3.40.50.11660">
    <property type="entry name" value="Glycosyl transferase family 10, C-terminal domain"/>
    <property type="match status" value="1"/>
</dbReference>
<sequence>MGLNDCFHSPYELIYDAFEFDVVPVLLASHHETVSYPWLSVVHSVEFDGLGNMVAYLRFLESSPVAYENYLAWKEAAS</sequence>
<keyword evidence="4" id="KW-1185">Reference proteome</keyword>
<dbReference type="Pfam" id="PF00852">
    <property type="entry name" value="Glyco_transf_10"/>
    <property type="match status" value="1"/>
</dbReference>
<keyword evidence="1" id="KW-0333">Golgi apparatus</keyword>
<evidence type="ECO:0000313" key="4">
    <source>
        <dbReference type="Proteomes" id="UP000821837"/>
    </source>
</evidence>
<accession>A0A9D4TA85</accession>
<evidence type="ECO:0000313" key="3">
    <source>
        <dbReference type="EMBL" id="KAH7983738.1"/>
    </source>
</evidence>
<evidence type="ECO:0000259" key="2">
    <source>
        <dbReference type="Pfam" id="PF00852"/>
    </source>
</evidence>
<dbReference type="EMBL" id="JABSTV010001245">
    <property type="protein sequence ID" value="KAH7983738.1"/>
    <property type="molecule type" value="Genomic_DNA"/>
</dbReference>
<dbReference type="AlphaFoldDB" id="A0A9D4TA85"/>
<comment type="similarity">
    <text evidence="1">Belongs to the glycosyltransferase 10 family.</text>
</comment>
<proteinExistence type="inferred from homology"/>
<organism evidence="3 4">
    <name type="scientific">Rhipicephalus sanguineus</name>
    <name type="common">Brown dog tick</name>
    <name type="synonym">Ixodes sanguineus</name>
    <dbReference type="NCBI Taxonomy" id="34632"/>
    <lineage>
        <taxon>Eukaryota</taxon>
        <taxon>Metazoa</taxon>
        <taxon>Ecdysozoa</taxon>
        <taxon>Arthropoda</taxon>
        <taxon>Chelicerata</taxon>
        <taxon>Arachnida</taxon>
        <taxon>Acari</taxon>
        <taxon>Parasitiformes</taxon>
        <taxon>Ixodida</taxon>
        <taxon>Ixodoidea</taxon>
        <taxon>Ixodidae</taxon>
        <taxon>Rhipicephalinae</taxon>
        <taxon>Rhipicephalus</taxon>
        <taxon>Rhipicephalus</taxon>
    </lineage>
</organism>
<keyword evidence="1" id="KW-0808">Transferase</keyword>
<dbReference type="EC" id="2.4.1.-" evidence="1"/>
<gene>
    <name evidence="3" type="ORF">HPB52_014041</name>
</gene>
<dbReference type="InterPro" id="IPR055270">
    <property type="entry name" value="Glyco_tran_10_C"/>
</dbReference>
<dbReference type="VEuPathDB" id="VectorBase:RSAN_027627"/>
<protein>
    <recommendedName>
        <fullName evidence="1">Fucosyltransferase</fullName>
        <ecNumber evidence="1">2.4.1.-</ecNumber>
    </recommendedName>
</protein>
<reference evidence="3" key="2">
    <citation type="submission" date="2021-09" db="EMBL/GenBank/DDBJ databases">
        <authorList>
            <person name="Jia N."/>
            <person name="Wang J."/>
            <person name="Shi W."/>
            <person name="Du L."/>
            <person name="Sun Y."/>
            <person name="Zhan W."/>
            <person name="Jiang J."/>
            <person name="Wang Q."/>
            <person name="Zhang B."/>
            <person name="Ji P."/>
            <person name="Sakyi L.B."/>
            <person name="Cui X."/>
            <person name="Yuan T."/>
            <person name="Jiang B."/>
            <person name="Yang W."/>
            <person name="Lam T.T.-Y."/>
            <person name="Chang Q."/>
            <person name="Ding S."/>
            <person name="Wang X."/>
            <person name="Zhu J."/>
            <person name="Ruan X."/>
            <person name="Zhao L."/>
            <person name="Wei J."/>
            <person name="Que T."/>
            <person name="Du C."/>
            <person name="Cheng J."/>
            <person name="Dai P."/>
            <person name="Han X."/>
            <person name="Huang E."/>
            <person name="Gao Y."/>
            <person name="Liu J."/>
            <person name="Shao H."/>
            <person name="Ye R."/>
            <person name="Li L."/>
            <person name="Wei W."/>
            <person name="Wang X."/>
            <person name="Wang C."/>
            <person name="Huo Q."/>
            <person name="Li W."/>
            <person name="Guo W."/>
            <person name="Chen H."/>
            <person name="Chen S."/>
            <person name="Zhou L."/>
            <person name="Zhou L."/>
            <person name="Ni X."/>
            <person name="Tian J."/>
            <person name="Zhou Y."/>
            <person name="Sheng Y."/>
            <person name="Liu T."/>
            <person name="Pan Y."/>
            <person name="Xia L."/>
            <person name="Li J."/>
            <person name="Zhao F."/>
            <person name="Cao W."/>
        </authorList>
    </citation>
    <scope>NUCLEOTIDE SEQUENCE</scope>
    <source>
        <strain evidence="3">Rsan-2018</strain>
        <tissue evidence="3">Larvae</tissue>
    </source>
</reference>
<dbReference type="InterPro" id="IPR038577">
    <property type="entry name" value="GT10-like_C_sf"/>
</dbReference>
<comment type="subcellular location">
    <subcellularLocation>
        <location evidence="1">Golgi apparatus</location>
        <location evidence="1">Golgi stack membrane</location>
        <topology evidence="1">Single-pass type II membrane protein</topology>
    </subcellularLocation>
</comment>